<organism evidence="2 3">
    <name type="scientific">Streptomyces albipurpureus</name>
    <dbReference type="NCBI Taxonomy" id="2897419"/>
    <lineage>
        <taxon>Bacteria</taxon>
        <taxon>Bacillati</taxon>
        <taxon>Actinomycetota</taxon>
        <taxon>Actinomycetes</taxon>
        <taxon>Kitasatosporales</taxon>
        <taxon>Streptomycetaceae</taxon>
        <taxon>Streptomyces</taxon>
    </lineage>
</organism>
<feature type="region of interest" description="Disordered" evidence="1">
    <location>
        <begin position="106"/>
        <end position="189"/>
    </location>
</feature>
<sequence length="189" mass="20265">MNSRLAFGLAVGAGYVLGRTKKAKLAFAVGTMVAGKRLNLNPGALGEFITHQLRDNPQFKAVGEQLRTDLGGVGKAATGAFVSRHLDGLADRLHDRTADVQDRVKDALSGSNGEKHDSPSSADDEEREDLEDHADDESEDAPAEREKAARPARRPEKPAAKRAPAKKTARAPEKRAPRKAAPKGDRTRG</sequence>
<protein>
    <submittedName>
        <fullName evidence="2">DNA primase</fullName>
    </submittedName>
</protein>
<feature type="compositionally biased region" description="Acidic residues" evidence="1">
    <location>
        <begin position="122"/>
        <end position="141"/>
    </location>
</feature>
<dbReference type="EMBL" id="JAMQAW010000025">
    <property type="protein sequence ID" value="MCM2390655.1"/>
    <property type="molecule type" value="Genomic_DNA"/>
</dbReference>
<evidence type="ECO:0000313" key="2">
    <source>
        <dbReference type="EMBL" id="MCM2390655.1"/>
    </source>
</evidence>
<feature type="compositionally biased region" description="Basic and acidic residues" evidence="1">
    <location>
        <begin position="142"/>
        <end position="159"/>
    </location>
</feature>
<gene>
    <name evidence="2" type="ORF">NBG84_20530</name>
</gene>
<reference evidence="2" key="1">
    <citation type="submission" date="2022-06" db="EMBL/GenBank/DDBJ databases">
        <title>Genome public.</title>
        <authorList>
            <person name="Sun Q."/>
        </authorList>
    </citation>
    <scope>NUCLEOTIDE SEQUENCE</scope>
    <source>
        <strain evidence="2">CWNU-1</strain>
    </source>
</reference>
<name>A0ABT0USQ7_9ACTN</name>
<comment type="caution">
    <text evidence="2">The sequence shown here is derived from an EMBL/GenBank/DDBJ whole genome shotgun (WGS) entry which is preliminary data.</text>
</comment>
<evidence type="ECO:0000256" key="1">
    <source>
        <dbReference type="SAM" id="MobiDB-lite"/>
    </source>
</evidence>
<evidence type="ECO:0000313" key="3">
    <source>
        <dbReference type="Proteomes" id="UP001431429"/>
    </source>
</evidence>
<keyword evidence="3" id="KW-1185">Reference proteome</keyword>
<accession>A0ABT0USQ7</accession>
<dbReference type="RefSeq" id="WP_250920987.1">
    <property type="nucleotide sequence ID" value="NZ_JAMQAW010000025.1"/>
</dbReference>
<dbReference type="Proteomes" id="UP001431429">
    <property type="component" value="Unassembled WGS sequence"/>
</dbReference>
<proteinExistence type="predicted"/>